<protein>
    <submittedName>
        <fullName evidence="3">Uncharacterized protein</fullName>
    </submittedName>
</protein>
<reference evidence="3" key="1">
    <citation type="submission" date="2021-04" db="EMBL/GenBank/DDBJ databases">
        <authorList>
            <person name="Hartkoorn R.C."/>
            <person name="Beaudoing E."/>
            <person name="Hot D."/>
        </authorList>
    </citation>
    <scope>NUCLEOTIDE SEQUENCE</scope>
    <source>
        <strain evidence="3">NRRL B-16292</strain>
    </source>
</reference>
<dbReference type="RefSeq" id="WP_259864220.1">
    <property type="nucleotide sequence ID" value="NZ_BAAAST010000130.1"/>
</dbReference>
<keyword evidence="4" id="KW-1185">Reference proteome</keyword>
<evidence type="ECO:0000256" key="2">
    <source>
        <dbReference type="SAM" id="MobiDB-lite"/>
    </source>
</evidence>
<evidence type="ECO:0000256" key="1">
    <source>
        <dbReference type="SAM" id="Coils"/>
    </source>
</evidence>
<evidence type="ECO:0000313" key="3">
    <source>
        <dbReference type="EMBL" id="UWP85872.1"/>
    </source>
</evidence>
<keyword evidence="1" id="KW-0175">Coiled coil</keyword>
<reference evidence="3" key="2">
    <citation type="submission" date="2022-09" db="EMBL/GenBank/DDBJ databases">
        <title>Biosynthetic gene clusters of Dactylosporangioum fulvum.</title>
        <authorList>
            <person name="Caradec T."/>
        </authorList>
    </citation>
    <scope>NUCLEOTIDE SEQUENCE</scope>
    <source>
        <strain evidence="3">NRRL B-16292</strain>
    </source>
</reference>
<organism evidence="3 4">
    <name type="scientific">Dactylosporangium fulvum</name>
    <dbReference type="NCBI Taxonomy" id="53359"/>
    <lineage>
        <taxon>Bacteria</taxon>
        <taxon>Bacillati</taxon>
        <taxon>Actinomycetota</taxon>
        <taxon>Actinomycetes</taxon>
        <taxon>Micromonosporales</taxon>
        <taxon>Micromonosporaceae</taxon>
        <taxon>Dactylosporangium</taxon>
    </lineage>
</organism>
<feature type="coiled-coil region" evidence="1">
    <location>
        <begin position="422"/>
        <end position="456"/>
    </location>
</feature>
<sequence>MAAEDEGINAGTVYVKVIPDSHGFWARFVADNQAGATAAGAELGDRIGRAIADRIARSVRDGLADGGRGLRTQGGRQGNEFGGTFADTARRRIEAALRSLPRPQIGVATNEAEQQIRDLHNDLARLSTRRVGVDISSAEALAEVRRLQTALDRVAASSPDAQVRVDTANAAIELMRLQRELDRLDGRRANARVDVDSNADAAANGMQGLIAAALALGPAIVPAAAAGTAAIVTLGSAALSAAPAVGVLALAFRGIGDAVKALSDAEQAEAKTGNTVAQQQKSLASTADQVRSAEASLANTRANAEDARRRSLQQIADAERAFGRAQDEARRAQEKLNDAREEERRAQEDTANRLRHNAVDQRKAAAEVQRLESEFARFGGEQTQLALEEARIRQDELAAGGRRLADEKARNDRTGVEGSRRVRDALDAVAQSQERIAQAERAITHAREQAASTARQQAFAIAQAQQAVANAQRSAAAATVASAATAGSALDKLDDTLNQLPVSGQRFARFLFGLKPQLDELQETAMNGVLPGAQQSIEMVLPYFADLNRWVGAVAGGIGNLEVRAARTFTDPFWRRFIAFIGDQAVPTLNLMYEAGVNVAEGGARILLQFALVERRVGEGILSLTGRFVNWSRGLDQNRGFQNFVQFVQLEGPRVMRLLGELATTGLRITQAYAPVGSVVVTELRILAQVINAIPVPVLTALAAALTAYKTAALLTAGAQAVLGSRMVQGVASMVTFRTVTDEAGRATTGMQRALGAASGFMGGPFVAALTVVGLAIGYFVAESQKAKAQINDIRQGASQYAEILKNGLTPAATEQASALLRQNAALRGLVDASRDAGVATETLVRGLNGDRQARAEVIRALDEQILREKVAAGEARKGADAENAASRKHLDRADALSKMRDAFTQSNDANAEANRLTEELHAEQSAMNQIFRDAPGPVRSLADAYQVLADRTSTAADKATALKQAEDALFGAARDADEAAVAQARAVQAANKVLDDRATITGKGAKQLDINTEAGLRLRESLREQLNAINATYRANVANGMSVEEATRKHQAEIDKLRAKTAQKGVDQKATENLIRIYGQVPTSATTDVSIRGMQTTKAQLDELLAYQLALRTGITLGEARDKIAPQVRAPSGPGQSRAGYLHTGGPVVGPGTGTSDDVPAMERTTGAPFWLSNGEFVQPAASVDYYGQGFMEAIRRRALPRTTAPGYADGGLVQQLLTEHYPFPTTVENTRIPSRGDVAAAVARAMASSSGGGFPPWPRSPSASRGDSGVWRQVVALIKATGPLSGSFGNAYRPGDPLWHGSGRGVDWMGYNQDALATFLAARRPLELIHRTKTRDYAYTRGVNKGSFNPALMEAHRNHIHIAMALGGLVNSLPFGVYDSGGRLPQGLSLAYNGTHGGELVQTNAQERASLAAHAPEFNVVLSAADPQLKALVSMIDVRVERKTGEIARQISGGVRA</sequence>
<name>A0ABY5W8J2_9ACTN</name>
<accession>A0ABY5W8J2</accession>
<evidence type="ECO:0000313" key="4">
    <source>
        <dbReference type="Proteomes" id="UP001059617"/>
    </source>
</evidence>
<feature type="coiled-coil region" evidence="1">
    <location>
        <begin position="167"/>
        <end position="194"/>
    </location>
</feature>
<dbReference type="PANTHER" id="PTHR43941:SF1">
    <property type="entry name" value="STRUCTURAL MAINTENANCE OF CHROMOSOMES PROTEIN 2"/>
    <property type="match status" value="1"/>
</dbReference>
<dbReference type="Proteomes" id="UP001059617">
    <property type="component" value="Chromosome"/>
</dbReference>
<feature type="coiled-coil region" evidence="1">
    <location>
        <begin position="900"/>
        <end position="927"/>
    </location>
</feature>
<proteinExistence type="predicted"/>
<gene>
    <name evidence="3" type="ORF">Dfulv_17135</name>
</gene>
<dbReference type="EMBL" id="CP073720">
    <property type="protein sequence ID" value="UWP85872.1"/>
    <property type="molecule type" value="Genomic_DNA"/>
</dbReference>
<dbReference type="PANTHER" id="PTHR43941">
    <property type="entry name" value="STRUCTURAL MAINTENANCE OF CHROMOSOMES PROTEIN 2"/>
    <property type="match status" value="1"/>
</dbReference>
<feature type="region of interest" description="Disordered" evidence="2">
    <location>
        <begin position="321"/>
        <end position="350"/>
    </location>
</feature>